<name>A0A1J1CCW1_CALAY</name>
<sequence>MILATIYLIANNGLKIGINEHQSIIIIRHSSIVLLFGKE</sequence>
<accession>A0A1J1CCW1</accession>
<evidence type="ECO:0000313" key="2">
    <source>
        <dbReference type="Proteomes" id="UP000183868"/>
    </source>
</evidence>
<organism evidence="1 2">
    <name type="scientific">Caldithrix abyssi DSM 13497</name>
    <dbReference type="NCBI Taxonomy" id="880073"/>
    <lineage>
        <taxon>Bacteria</taxon>
        <taxon>Pseudomonadati</taxon>
        <taxon>Calditrichota</taxon>
        <taxon>Calditrichia</taxon>
        <taxon>Calditrichales</taxon>
        <taxon>Calditrichaceae</taxon>
        <taxon>Caldithrix</taxon>
    </lineage>
</organism>
<reference evidence="1 2" key="1">
    <citation type="submission" date="2016-11" db="EMBL/GenBank/DDBJ databases">
        <title>Genomic analysis of Caldithrix abyssi and proposal of a novel bacterial phylum Caldithrichaeota.</title>
        <authorList>
            <person name="Kublanov I."/>
            <person name="Sigalova O."/>
            <person name="Gavrilov S."/>
            <person name="Lebedinsky A."/>
            <person name="Ivanova N."/>
            <person name="Daum C."/>
            <person name="Reddy T."/>
            <person name="Klenk H.P."/>
            <person name="Goker M."/>
            <person name="Reva O."/>
            <person name="Miroshnichenko M."/>
            <person name="Kyprides N."/>
            <person name="Woyke T."/>
            <person name="Gelfand M."/>
        </authorList>
    </citation>
    <scope>NUCLEOTIDE SEQUENCE [LARGE SCALE GENOMIC DNA]</scope>
    <source>
        <strain evidence="1 2">LF13</strain>
    </source>
</reference>
<dbReference type="EMBL" id="CP018099">
    <property type="protein sequence ID" value="APF20390.1"/>
    <property type="molecule type" value="Genomic_DNA"/>
</dbReference>
<protein>
    <submittedName>
        <fullName evidence="1">Uncharacterized protein</fullName>
    </submittedName>
</protein>
<dbReference type="Proteomes" id="UP000183868">
    <property type="component" value="Chromosome"/>
</dbReference>
<evidence type="ECO:0000313" key="1">
    <source>
        <dbReference type="EMBL" id="APF20390.1"/>
    </source>
</evidence>
<proteinExistence type="predicted"/>
<dbReference type="AlphaFoldDB" id="A0A1J1CCW1"/>
<gene>
    <name evidence="1" type="ORF">Cabys_3644</name>
</gene>
<dbReference type="KEGG" id="caby:Cabys_3644"/>